<comment type="caution">
    <text evidence="1">The sequence shown here is derived from an EMBL/GenBank/DDBJ whole genome shotgun (WGS) entry which is preliminary data.</text>
</comment>
<dbReference type="AlphaFoldDB" id="A0A0V1J5Z0"/>
<protein>
    <submittedName>
        <fullName evidence="1">Uncharacterized protein</fullName>
    </submittedName>
</protein>
<sequence>MLVNHEQNEKLNPCLASTIYARRQRGSYLSPDWPWLAVGLSSYPSAETANCSALLNTTASIDSAPDRPSFVLTWPCNALNTRETQLRSVSSVLFKSKERELAYCRIWADACFAADKQAQSAGSETTTLATAAAAATAEENGGTETSHYCYMRDRRLSRWQILHATTDCKLPKAYNYQEQLIQNWNHCVVTVSVGNVVWVTVSAPQGRVAQWRRMLRPSALFSEAAASNLGSPPVS</sequence>
<gene>
    <name evidence="1" type="ORF">T4B_15246</name>
</gene>
<evidence type="ECO:0000313" key="2">
    <source>
        <dbReference type="Proteomes" id="UP000054805"/>
    </source>
</evidence>
<proteinExistence type="predicted"/>
<evidence type="ECO:0000313" key="1">
    <source>
        <dbReference type="EMBL" id="KRZ30394.1"/>
    </source>
</evidence>
<dbReference type="Proteomes" id="UP000054805">
    <property type="component" value="Unassembled WGS sequence"/>
</dbReference>
<organism evidence="1 2">
    <name type="scientific">Trichinella pseudospiralis</name>
    <name type="common">Parasitic roundworm</name>
    <dbReference type="NCBI Taxonomy" id="6337"/>
    <lineage>
        <taxon>Eukaryota</taxon>
        <taxon>Metazoa</taxon>
        <taxon>Ecdysozoa</taxon>
        <taxon>Nematoda</taxon>
        <taxon>Enoplea</taxon>
        <taxon>Dorylaimia</taxon>
        <taxon>Trichinellida</taxon>
        <taxon>Trichinellidae</taxon>
        <taxon>Trichinella</taxon>
    </lineage>
</organism>
<dbReference type="EMBL" id="JYDS01000035">
    <property type="protein sequence ID" value="KRZ30394.1"/>
    <property type="molecule type" value="Genomic_DNA"/>
</dbReference>
<keyword evidence="2" id="KW-1185">Reference proteome</keyword>
<accession>A0A0V1J5Z0</accession>
<reference evidence="1 2" key="1">
    <citation type="submission" date="2015-01" db="EMBL/GenBank/DDBJ databases">
        <title>Evolution of Trichinella species and genotypes.</title>
        <authorList>
            <person name="Korhonen P.K."/>
            <person name="Edoardo P."/>
            <person name="Giuseppe L.R."/>
            <person name="Gasser R.B."/>
        </authorList>
    </citation>
    <scope>NUCLEOTIDE SEQUENCE [LARGE SCALE GENOMIC DNA]</scope>
    <source>
        <strain evidence="1">ISS588</strain>
    </source>
</reference>
<name>A0A0V1J5Z0_TRIPS</name>